<dbReference type="AlphaFoldDB" id="A0A9W4NZI6"/>
<sequence length="64" mass="6514">PDQAYRHDVRDPLGVGRGRDAGGAGGATALGVEAVPRVVPPQLRRGRGDALPRDGAGMARAGSR</sequence>
<name>A0A9W4NZI6_9EURO</name>
<comment type="caution">
    <text evidence="2">The sequence shown here is derived from an EMBL/GenBank/DDBJ whole genome shotgun (WGS) entry which is preliminary data.</text>
</comment>
<organism evidence="2 3">
    <name type="scientific">Penicillium egyptiacum</name>
    <dbReference type="NCBI Taxonomy" id="1303716"/>
    <lineage>
        <taxon>Eukaryota</taxon>
        <taxon>Fungi</taxon>
        <taxon>Dikarya</taxon>
        <taxon>Ascomycota</taxon>
        <taxon>Pezizomycotina</taxon>
        <taxon>Eurotiomycetes</taxon>
        <taxon>Eurotiomycetidae</taxon>
        <taxon>Eurotiales</taxon>
        <taxon>Aspergillaceae</taxon>
        <taxon>Penicillium</taxon>
    </lineage>
</organism>
<protein>
    <submittedName>
        <fullName evidence="2">Uncharacterized protein</fullName>
    </submittedName>
</protein>
<proteinExistence type="predicted"/>
<evidence type="ECO:0000313" key="2">
    <source>
        <dbReference type="EMBL" id="CAG8884929.1"/>
    </source>
</evidence>
<dbReference type="EMBL" id="CAJVRC010000716">
    <property type="protein sequence ID" value="CAG8884929.1"/>
    <property type="molecule type" value="Genomic_DNA"/>
</dbReference>
<gene>
    <name evidence="2" type="ORF">PEGY_LOCUS401</name>
</gene>
<feature type="non-terminal residue" evidence="2">
    <location>
        <position position="1"/>
    </location>
</feature>
<accession>A0A9W4NZI6</accession>
<feature type="region of interest" description="Disordered" evidence="1">
    <location>
        <begin position="1"/>
        <end position="64"/>
    </location>
</feature>
<keyword evidence="3" id="KW-1185">Reference proteome</keyword>
<feature type="compositionally biased region" description="Basic and acidic residues" evidence="1">
    <location>
        <begin position="1"/>
        <end position="11"/>
    </location>
</feature>
<reference evidence="2" key="1">
    <citation type="submission" date="2021-07" db="EMBL/GenBank/DDBJ databases">
        <authorList>
            <person name="Branca A.L. A."/>
        </authorList>
    </citation>
    <scope>NUCLEOTIDE SEQUENCE</scope>
</reference>
<evidence type="ECO:0000256" key="1">
    <source>
        <dbReference type="SAM" id="MobiDB-lite"/>
    </source>
</evidence>
<feature type="non-terminal residue" evidence="2">
    <location>
        <position position="64"/>
    </location>
</feature>
<evidence type="ECO:0000313" key="3">
    <source>
        <dbReference type="Proteomes" id="UP001154252"/>
    </source>
</evidence>
<dbReference type="Proteomes" id="UP001154252">
    <property type="component" value="Unassembled WGS sequence"/>
</dbReference>